<dbReference type="PROSITE" id="PS50836">
    <property type="entry name" value="DOMON"/>
    <property type="match status" value="1"/>
</dbReference>
<dbReference type="GO" id="GO:0099072">
    <property type="term" value="P:regulation of postsynaptic membrane neurotransmitter receptor levels"/>
    <property type="evidence" value="ECO:0007669"/>
    <property type="project" value="TreeGrafter"/>
</dbReference>
<dbReference type="GO" id="GO:1900449">
    <property type="term" value="P:regulation of glutamate receptor signaling pathway"/>
    <property type="evidence" value="ECO:0007669"/>
    <property type="project" value="InterPro"/>
</dbReference>
<keyword evidence="2" id="KW-1185">Reference proteome</keyword>
<evidence type="ECO:0000313" key="2">
    <source>
        <dbReference type="Proteomes" id="UP001152795"/>
    </source>
</evidence>
<accession>A0A7D9JL67</accession>
<dbReference type="InterPro" id="IPR005018">
    <property type="entry name" value="DOMON_domain"/>
</dbReference>
<dbReference type="Pfam" id="PF03351">
    <property type="entry name" value="DOMON"/>
    <property type="match status" value="1"/>
</dbReference>
<comment type="caution">
    <text evidence="1">The sequence shown here is derived from an EMBL/GenBank/DDBJ whole genome shotgun (WGS) entry which is preliminary data.</text>
</comment>
<proteinExistence type="predicted"/>
<gene>
    <name evidence="1" type="ORF">PACLA_8A040588</name>
</gene>
<dbReference type="PANTHER" id="PTHR46902">
    <property type="entry name" value="DOMON DOMAIN-CONTAINING PROTEIN FRRS1L"/>
    <property type="match status" value="1"/>
</dbReference>
<dbReference type="InterPro" id="IPR042789">
    <property type="entry name" value="FRRS1L"/>
</dbReference>
<dbReference type="PANTHER" id="PTHR46902:SF1">
    <property type="entry name" value="DOMON DOMAIN-CONTAINING PROTEIN FRRS1L"/>
    <property type="match status" value="1"/>
</dbReference>
<dbReference type="OrthoDB" id="5974263at2759"/>
<dbReference type="Proteomes" id="UP001152795">
    <property type="component" value="Unassembled WGS sequence"/>
</dbReference>
<evidence type="ECO:0000313" key="1">
    <source>
        <dbReference type="EMBL" id="CAB4031477.1"/>
    </source>
</evidence>
<sequence>MLDKDDCGKAKTCYSRPASCSSSQDCEYLLKYSVSGQDVMFELSSSKYQWIAVGFNPNKGSMAGGESLACETYGSKVVLRHYNMPKKERPDPSSETKATLLSSNMTGNILTCK</sequence>
<organism evidence="1 2">
    <name type="scientific">Paramuricea clavata</name>
    <name type="common">Red gorgonian</name>
    <name type="synonym">Violescent sea-whip</name>
    <dbReference type="NCBI Taxonomy" id="317549"/>
    <lineage>
        <taxon>Eukaryota</taxon>
        <taxon>Metazoa</taxon>
        <taxon>Cnidaria</taxon>
        <taxon>Anthozoa</taxon>
        <taxon>Octocorallia</taxon>
        <taxon>Malacalcyonacea</taxon>
        <taxon>Plexauridae</taxon>
        <taxon>Paramuricea</taxon>
    </lineage>
</organism>
<dbReference type="AlphaFoldDB" id="A0A7D9JL67"/>
<reference evidence="1" key="1">
    <citation type="submission" date="2020-04" db="EMBL/GenBank/DDBJ databases">
        <authorList>
            <person name="Alioto T."/>
            <person name="Alioto T."/>
            <person name="Gomez Garrido J."/>
        </authorList>
    </citation>
    <scope>NUCLEOTIDE SEQUENCE</scope>
    <source>
        <strain evidence="1">A484AB</strain>
    </source>
</reference>
<dbReference type="EMBL" id="CACRXK020017660">
    <property type="protein sequence ID" value="CAB4031477.1"/>
    <property type="molecule type" value="Genomic_DNA"/>
</dbReference>
<protein>
    <submittedName>
        <fullName evidence="1">Uncharacterized protein</fullName>
    </submittedName>
</protein>
<name>A0A7D9JL67_PARCT</name>